<accession>A0A0A7KEN6</accession>
<dbReference type="KEGG" id="dsw:QR90_04870"/>
<dbReference type="Proteomes" id="UP000030634">
    <property type="component" value="Chromosome"/>
</dbReference>
<organism evidence="2 3">
    <name type="scientific">Deinococcus radiopugnans</name>
    <dbReference type="NCBI Taxonomy" id="57497"/>
    <lineage>
        <taxon>Bacteria</taxon>
        <taxon>Thermotogati</taxon>
        <taxon>Deinococcota</taxon>
        <taxon>Deinococci</taxon>
        <taxon>Deinococcales</taxon>
        <taxon>Deinococcaceae</taxon>
        <taxon>Deinococcus</taxon>
    </lineage>
</organism>
<evidence type="ECO:0000313" key="3">
    <source>
        <dbReference type="Proteomes" id="UP000030634"/>
    </source>
</evidence>
<dbReference type="KEGG" id="dsw:QR90_04840"/>
<evidence type="ECO:0000313" key="1">
    <source>
        <dbReference type="EMBL" id="AIZ44563.1"/>
    </source>
</evidence>
<sequence length="99" mass="11024">MTARRSLTVLPGQLTLNAPIAVGRIRQRDVPHLITMGCLSRLTRFFLLHVTPSVTQLPVRQVDVPGEAGQADMRLVLEHLGVEREGLLNAQRPRAFFAM</sequence>
<evidence type="ECO:0000313" key="2">
    <source>
        <dbReference type="EMBL" id="AIZ44565.1"/>
    </source>
</evidence>
<proteinExistence type="predicted"/>
<protein>
    <submittedName>
        <fullName evidence="2">Uncharacterized protein</fullName>
    </submittedName>
</protein>
<name>A0A0A7KEN6_9DEIO</name>
<reference evidence="2" key="1">
    <citation type="submission" date="2014-11" db="EMBL/GenBank/DDBJ databases">
        <title>Complete genome sequence of Deinococcus swuensis, a bacterium resistant to radiation toxicity.</title>
        <authorList>
            <person name="Kim M.K."/>
            <person name="Srinivasan S."/>
            <person name="Back C.-G."/>
            <person name="Joo E.S."/>
            <person name="Lee S.-Y."/>
            <person name="Jung H.-Y."/>
        </authorList>
    </citation>
    <scope>NUCLEOTIDE SEQUENCE</scope>
    <source>
        <strain evidence="2">DY59</strain>
    </source>
</reference>
<dbReference type="AlphaFoldDB" id="A0A0A7KEN6"/>
<dbReference type="EMBL" id="CP010028">
    <property type="protein sequence ID" value="AIZ44565.1"/>
    <property type="molecule type" value="Genomic_DNA"/>
</dbReference>
<dbReference type="EMBL" id="CP010028">
    <property type="protein sequence ID" value="AIZ44563.1"/>
    <property type="molecule type" value="Genomic_DNA"/>
</dbReference>
<dbReference type="HOGENOM" id="CLU_2315646_0_0_0"/>
<gene>
    <name evidence="1" type="ORF">QR90_04840</name>
    <name evidence="2" type="ORF">QR90_04870</name>
</gene>
<reference evidence="3" key="2">
    <citation type="submission" date="2014-11" db="EMBL/GenBank/DDBJ databases">
        <title>Hymenobacter sp. DG25B genome submission.</title>
        <authorList>
            <person name="Jung H.-Y."/>
            <person name="Kim M.K."/>
            <person name="Srinivasan S."/>
            <person name="Lim S."/>
        </authorList>
    </citation>
    <scope>NUCLEOTIDE SEQUENCE [LARGE SCALE GENOMIC DNA]</scope>
    <source>
        <strain evidence="3">DY59</strain>
    </source>
</reference>